<dbReference type="InterPro" id="IPR042242">
    <property type="entry name" value="RecO_C"/>
</dbReference>
<evidence type="ECO:0000256" key="7">
    <source>
        <dbReference type="ARBA" id="ARBA00033409"/>
    </source>
</evidence>
<dbReference type="InterPro" id="IPR037278">
    <property type="entry name" value="ARFGAP/RecO"/>
</dbReference>
<gene>
    <name evidence="8 10" type="primary">recO</name>
    <name evidence="10" type="ORF">IAB19_00450</name>
</gene>
<dbReference type="Gene3D" id="1.20.1440.120">
    <property type="entry name" value="Recombination protein O, C-terminal domain"/>
    <property type="match status" value="1"/>
</dbReference>
<evidence type="ECO:0000256" key="1">
    <source>
        <dbReference type="ARBA" id="ARBA00003065"/>
    </source>
</evidence>
<dbReference type="InterPro" id="IPR003717">
    <property type="entry name" value="RecO"/>
</dbReference>
<evidence type="ECO:0000256" key="3">
    <source>
        <dbReference type="ARBA" id="ARBA00021310"/>
    </source>
</evidence>
<proteinExistence type="inferred from homology"/>
<dbReference type="GO" id="GO:0006302">
    <property type="term" value="P:double-strand break repair"/>
    <property type="evidence" value="ECO:0007669"/>
    <property type="project" value="TreeGrafter"/>
</dbReference>
<dbReference type="InterPro" id="IPR012340">
    <property type="entry name" value="NA-bd_OB-fold"/>
</dbReference>
<dbReference type="GO" id="GO:0043590">
    <property type="term" value="C:bacterial nucleoid"/>
    <property type="evidence" value="ECO:0007669"/>
    <property type="project" value="TreeGrafter"/>
</dbReference>
<keyword evidence="4 8" id="KW-0227">DNA damage</keyword>
<dbReference type="NCBIfam" id="TIGR00613">
    <property type="entry name" value="reco"/>
    <property type="match status" value="1"/>
</dbReference>
<sequence>MSSLIEGEPGFVLHARQYKEHSLLIEAFSLNYGRISLTARSAKKQNSRLKALLQPFTPLTLSLLKGRSELWMLQDCAQAGELIKLEVPELFCGTYVNELLYYLLKHFDPAPELFGLYLNVLHALEKRSDDMELQLRLFELSLLKQLGLALDFHLSSGGRFKENELYGFDINTGFFPSSGALQYSFKGRELNALAQERFEETQVLQTLKSLTRQCLSALLGTKKLLSRELYRSYIKTMH</sequence>
<protein>
    <recommendedName>
        <fullName evidence="3 8">DNA repair protein RecO</fullName>
    </recommendedName>
    <alternativeName>
        <fullName evidence="7 8">Recombination protein O</fullName>
    </alternativeName>
</protein>
<comment type="function">
    <text evidence="1 8">Involved in DNA repair and RecF pathway recombination.</text>
</comment>
<evidence type="ECO:0000259" key="9">
    <source>
        <dbReference type="Pfam" id="PF11967"/>
    </source>
</evidence>
<name>A0A9D9DAJ0_9GAMM</name>
<evidence type="ECO:0000313" key="10">
    <source>
        <dbReference type="EMBL" id="MBO8414839.1"/>
    </source>
</evidence>
<dbReference type="SUPFAM" id="SSF57863">
    <property type="entry name" value="ArfGap/RecO-like zinc finger"/>
    <property type="match status" value="1"/>
</dbReference>
<keyword evidence="6 8" id="KW-0234">DNA repair</keyword>
<evidence type="ECO:0000256" key="8">
    <source>
        <dbReference type="HAMAP-Rule" id="MF_00201"/>
    </source>
</evidence>
<dbReference type="GO" id="GO:0006310">
    <property type="term" value="P:DNA recombination"/>
    <property type="evidence" value="ECO:0007669"/>
    <property type="project" value="UniProtKB-UniRule"/>
</dbReference>
<dbReference type="Proteomes" id="UP000823631">
    <property type="component" value="Unassembled WGS sequence"/>
</dbReference>
<evidence type="ECO:0000313" key="11">
    <source>
        <dbReference type="Proteomes" id="UP000823631"/>
    </source>
</evidence>
<keyword evidence="5 8" id="KW-0233">DNA recombination</keyword>
<dbReference type="PANTHER" id="PTHR33991:SF1">
    <property type="entry name" value="DNA REPAIR PROTEIN RECO"/>
    <property type="match status" value="1"/>
</dbReference>
<evidence type="ECO:0000256" key="2">
    <source>
        <dbReference type="ARBA" id="ARBA00007452"/>
    </source>
</evidence>
<feature type="domain" description="DNA replication/recombination mediator RecO N-terminal" evidence="9">
    <location>
        <begin position="8"/>
        <end position="75"/>
    </location>
</feature>
<dbReference type="Pfam" id="PF02565">
    <property type="entry name" value="RecO_C"/>
    <property type="match status" value="1"/>
</dbReference>
<comment type="caution">
    <text evidence="10">The sequence shown here is derived from an EMBL/GenBank/DDBJ whole genome shotgun (WGS) entry which is preliminary data.</text>
</comment>
<dbReference type="HAMAP" id="MF_00201">
    <property type="entry name" value="RecO"/>
    <property type="match status" value="1"/>
</dbReference>
<accession>A0A9D9DAJ0</accession>
<dbReference type="InterPro" id="IPR022572">
    <property type="entry name" value="DNA_rep/recomb_RecO_N"/>
</dbReference>
<dbReference type="AlphaFoldDB" id="A0A9D9DAJ0"/>
<evidence type="ECO:0000256" key="6">
    <source>
        <dbReference type="ARBA" id="ARBA00023204"/>
    </source>
</evidence>
<dbReference type="SUPFAM" id="SSF50249">
    <property type="entry name" value="Nucleic acid-binding proteins"/>
    <property type="match status" value="1"/>
</dbReference>
<evidence type="ECO:0000256" key="5">
    <source>
        <dbReference type="ARBA" id="ARBA00023172"/>
    </source>
</evidence>
<dbReference type="PANTHER" id="PTHR33991">
    <property type="entry name" value="DNA REPAIR PROTEIN RECO"/>
    <property type="match status" value="1"/>
</dbReference>
<reference evidence="10" key="2">
    <citation type="journal article" date="2021" name="PeerJ">
        <title>Extensive microbial diversity within the chicken gut microbiome revealed by metagenomics and culture.</title>
        <authorList>
            <person name="Gilroy R."/>
            <person name="Ravi A."/>
            <person name="Getino M."/>
            <person name="Pursley I."/>
            <person name="Horton D.L."/>
            <person name="Alikhan N.F."/>
            <person name="Baker D."/>
            <person name="Gharbi K."/>
            <person name="Hall N."/>
            <person name="Watson M."/>
            <person name="Adriaenssens E.M."/>
            <person name="Foster-Nyarko E."/>
            <person name="Jarju S."/>
            <person name="Secka A."/>
            <person name="Antonio M."/>
            <person name="Oren A."/>
            <person name="Chaudhuri R.R."/>
            <person name="La Ragione R."/>
            <person name="Hildebrand F."/>
            <person name="Pallen M.J."/>
        </authorList>
    </citation>
    <scope>NUCLEOTIDE SEQUENCE</scope>
    <source>
        <strain evidence="10">17213</strain>
    </source>
</reference>
<comment type="similarity">
    <text evidence="2 8">Belongs to the RecO family.</text>
</comment>
<organism evidence="10 11">
    <name type="scientific">Candidatus Avisuccinivibrio stercorigallinarum</name>
    <dbReference type="NCBI Taxonomy" id="2840704"/>
    <lineage>
        <taxon>Bacteria</taxon>
        <taxon>Pseudomonadati</taxon>
        <taxon>Pseudomonadota</taxon>
        <taxon>Gammaproteobacteria</taxon>
        <taxon>Aeromonadales</taxon>
        <taxon>Succinivibrionaceae</taxon>
        <taxon>Succinivibrionaceae incertae sedis</taxon>
        <taxon>Candidatus Avisuccinivibrio</taxon>
    </lineage>
</organism>
<reference evidence="10" key="1">
    <citation type="submission" date="2020-10" db="EMBL/GenBank/DDBJ databases">
        <authorList>
            <person name="Gilroy R."/>
        </authorList>
    </citation>
    <scope>NUCLEOTIDE SEQUENCE</scope>
    <source>
        <strain evidence="10">17213</strain>
    </source>
</reference>
<dbReference type="Gene3D" id="2.40.50.140">
    <property type="entry name" value="Nucleic acid-binding proteins"/>
    <property type="match status" value="1"/>
</dbReference>
<evidence type="ECO:0000256" key="4">
    <source>
        <dbReference type="ARBA" id="ARBA00022763"/>
    </source>
</evidence>
<dbReference type="Pfam" id="PF11967">
    <property type="entry name" value="RecO_N"/>
    <property type="match status" value="1"/>
</dbReference>
<dbReference type="EMBL" id="JADINH010000006">
    <property type="protein sequence ID" value="MBO8414839.1"/>
    <property type="molecule type" value="Genomic_DNA"/>
</dbReference>